<sequence length="72" mass="7922">MSNANNASTPIALPLWKRCLITLAVMLVVSFLIGLLVRSVFGFSLPDYVSGVIGGFSSILIWEFLKRVRPKP</sequence>
<gene>
    <name evidence="2" type="ORF">FE810_03745</name>
</gene>
<keyword evidence="1" id="KW-0812">Transmembrane</keyword>
<reference evidence="2 3" key="1">
    <citation type="submission" date="2019-05" db="EMBL/GenBank/DDBJ databases">
        <title>Genome sequences of Thalassotalea litorea 1K03283.</title>
        <authorList>
            <person name="Zhang D."/>
        </authorList>
    </citation>
    <scope>NUCLEOTIDE SEQUENCE [LARGE SCALE GENOMIC DNA]</scope>
    <source>
        <strain evidence="2 3">MCCC 1K03283</strain>
    </source>
</reference>
<keyword evidence="1" id="KW-1133">Transmembrane helix</keyword>
<dbReference type="AlphaFoldDB" id="A0A5R9IXI2"/>
<dbReference type="OrthoDB" id="7871526at2"/>
<accession>A0A5R9IXI2</accession>
<protein>
    <submittedName>
        <fullName evidence="2">Uncharacterized protein</fullName>
    </submittedName>
</protein>
<feature type="transmembrane region" description="Helical" evidence="1">
    <location>
        <begin position="20"/>
        <end position="42"/>
    </location>
</feature>
<organism evidence="2 3">
    <name type="scientific">Thalassotalea litorea</name>
    <dbReference type="NCBI Taxonomy" id="2020715"/>
    <lineage>
        <taxon>Bacteria</taxon>
        <taxon>Pseudomonadati</taxon>
        <taxon>Pseudomonadota</taxon>
        <taxon>Gammaproteobacteria</taxon>
        <taxon>Alteromonadales</taxon>
        <taxon>Colwelliaceae</taxon>
        <taxon>Thalassotalea</taxon>
    </lineage>
</organism>
<feature type="transmembrane region" description="Helical" evidence="1">
    <location>
        <begin position="48"/>
        <end position="65"/>
    </location>
</feature>
<comment type="caution">
    <text evidence="2">The sequence shown here is derived from an EMBL/GenBank/DDBJ whole genome shotgun (WGS) entry which is preliminary data.</text>
</comment>
<proteinExistence type="predicted"/>
<keyword evidence="1" id="KW-0472">Membrane</keyword>
<dbReference type="Proteomes" id="UP000307790">
    <property type="component" value="Unassembled WGS sequence"/>
</dbReference>
<evidence type="ECO:0000313" key="2">
    <source>
        <dbReference type="EMBL" id="TLU66638.1"/>
    </source>
</evidence>
<dbReference type="EMBL" id="VCBC01000004">
    <property type="protein sequence ID" value="TLU66638.1"/>
    <property type="molecule type" value="Genomic_DNA"/>
</dbReference>
<evidence type="ECO:0000313" key="3">
    <source>
        <dbReference type="Proteomes" id="UP000307790"/>
    </source>
</evidence>
<evidence type="ECO:0000256" key="1">
    <source>
        <dbReference type="SAM" id="Phobius"/>
    </source>
</evidence>
<keyword evidence="3" id="KW-1185">Reference proteome</keyword>
<name>A0A5R9IXI2_9GAMM</name>